<protein>
    <recommendedName>
        <fullName evidence="5">Aminotransferase class III-fold pyridoxal phosphate-dependent enzyme</fullName>
    </recommendedName>
</protein>
<evidence type="ECO:0000256" key="1">
    <source>
        <dbReference type="ARBA" id="ARBA00001933"/>
    </source>
</evidence>
<dbReference type="InterPro" id="IPR015421">
    <property type="entry name" value="PyrdxlP-dep_Trfase_major"/>
</dbReference>
<name>A0A2M8QCS3_9CHLR</name>
<dbReference type="AlphaFoldDB" id="A0A2M8QCS3"/>
<dbReference type="GO" id="GO:0008483">
    <property type="term" value="F:transaminase activity"/>
    <property type="evidence" value="ECO:0007669"/>
    <property type="project" value="InterPro"/>
</dbReference>
<evidence type="ECO:0000313" key="4">
    <source>
        <dbReference type="Proteomes" id="UP000230790"/>
    </source>
</evidence>
<dbReference type="Gene3D" id="3.90.1150.10">
    <property type="entry name" value="Aspartate Aminotransferase, domain 1"/>
    <property type="match status" value="1"/>
</dbReference>
<dbReference type="PANTHER" id="PTHR43713:SF3">
    <property type="entry name" value="GLUTAMATE-1-SEMIALDEHYDE 2,1-AMINOMUTASE 1, CHLOROPLASTIC-RELATED"/>
    <property type="match status" value="1"/>
</dbReference>
<evidence type="ECO:0000313" key="3">
    <source>
        <dbReference type="EMBL" id="PJF47552.1"/>
    </source>
</evidence>
<dbReference type="SUPFAM" id="SSF53383">
    <property type="entry name" value="PLP-dependent transferases"/>
    <property type="match status" value="1"/>
</dbReference>
<dbReference type="InterPro" id="IPR015422">
    <property type="entry name" value="PyrdxlP-dep_Trfase_small"/>
</dbReference>
<dbReference type="GO" id="GO:0030170">
    <property type="term" value="F:pyridoxal phosphate binding"/>
    <property type="evidence" value="ECO:0007669"/>
    <property type="project" value="InterPro"/>
</dbReference>
<comment type="cofactor">
    <cofactor evidence="1">
        <name>pyridoxal 5'-phosphate</name>
        <dbReference type="ChEBI" id="CHEBI:597326"/>
    </cofactor>
</comment>
<accession>A0A2M8QCS3</accession>
<dbReference type="Proteomes" id="UP000230790">
    <property type="component" value="Unassembled WGS sequence"/>
</dbReference>
<proteinExistence type="predicted"/>
<dbReference type="PANTHER" id="PTHR43713">
    <property type="entry name" value="GLUTAMATE-1-SEMIALDEHYDE 2,1-AMINOMUTASE"/>
    <property type="match status" value="1"/>
</dbReference>
<dbReference type="InterPro" id="IPR015424">
    <property type="entry name" value="PyrdxlP-dep_Trfase"/>
</dbReference>
<keyword evidence="2" id="KW-0663">Pyridoxal phosphate</keyword>
<comment type="caution">
    <text evidence="3">The sequence shown here is derived from an EMBL/GenBank/DDBJ whole genome shotgun (WGS) entry which is preliminary data.</text>
</comment>
<evidence type="ECO:0000256" key="2">
    <source>
        <dbReference type="ARBA" id="ARBA00022898"/>
    </source>
</evidence>
<dbReference type="Gene3D" id="3.40.640.10">
    <property type="entry name" value="Type I PLP-dependent aspartate aminotransferase-like (Major domain)"/>
    <property type="match status" value="1"/>
</dbReference>
<organism evidence="3 4">
    <name type="scientific">Candidatus Thermofonsia Clade 3 bacterium</name>
    <dbReference type="NCBI Taxonomy" id="2364212"/>
    <lineage>
        <taxon>Bacteria</taxon>
        <taxon>Bacillati</taxon>
        <taxon>Chloroflexota</taxon>
        <taxon>Candidatus Thermofontia</taxon>
        <taxon>Candidatus Thermofonsia Clade 3</taxon>
    </lineage>
</organism>
<dbReference type="Pfam" id="PF00202">
    <property type="entry name" value="Aminotran_3"/>
    <property type="match status" value="1"/>
</dbReference>
<dbReference type="InterPro" id="IPR005814">
    <property type="entry name" value="Aminotrans_3"/>
</dbReference>
<reference evidence="3 4" key="1">
    <citation type="submission" date="2017-11" db="EMBL/GenBank/DDBJ databases">
        <title>Evolution of Phototrophy in the Chloroflexi Phylum Driven by Horizontal Gene Transfer.</title>
        <authorList>
            <person name="Ward L.M."/>
            <person name="Hemp J."/>
            <person name="Shih P.M."/>
            <person name="Mcglynn S.E."/>
            <person name="Fischer W."/>
        </authorList>
    </citation>
    <scope>NUCLEOTIDE SEQUENCE [LARGE SCALE GENOMIC DNA]</scope>
    <source>
        <strain evidence="3">JP3_7</strain>
    </source>
</reference>
<dbReference type="EMBL" id="PGTN01000044">
    <property type="protein sequence ID" value="PJF47552.1"/>
    <property type="molecule type" value="Genomic_DNA"/>
</dbReference>
<sequence length="158" mass="17298">MRFGNRRSGEATLEVATSFRRAPGGAQQYLGATPDLAVLGKAFGRGKPISALVGRREVMMHLKPAGRAEMSGTYLAHLTAVLAAGAALDEYGRPGFYERLDALGRYSYGAFQELIARSGVKVRLQYIGPRFGLYFGLGPDRPVVNYPVGRRNRTTKRF</sequence>
<gene>
    <name evidence="3" type="ORF">CUN48_08110</name>
</gene>
<evidence type="ECO:0008006" key="5">
    <source>
        <dbReference type="Google" id="ProtNLM"/>
    </source>
</evidence>